<organism evidence="3 4">
    <name type="scientific">Sphingobacterium zhuxiongii</name>
    <dbReference type="NCBI Taxonomy" id="2662364"/>
    <lineage>
        <taxon>Bacteria</taxon>
        <taxon>Pseudomonadati</taxon>
        <taxon>Bacteroidota</taxon>
        <taxon>Sphingobacteriia</taxon>
        <taxon>Sphingobacteriales</taxon>
        <taxon>Sphingobacteriaceae</taxon>
        <taxon>Sphingobacterium</taxon>
    </lineage>
</organism>
<name>A0A5Q0QDY2_9SPHI</name>
<dbReference type="InterPro" id="IPR017937">
    <property type="entry name" value="Thioredoxin_CS"/>
</dbReference>
<evidence type="ECO:0000256" key="1">
    <source>
        <dbReference type="ARBA" id="ARBA00023284"/>
    </source>
</evidence>
<accession>A0A5Q0QDY2</accession>
<keyword evidence="4" id="KW-1185">Reference proteome</keyword>
<dbReference type="SUPFAM" id="SSF52833">
    <property type="entry name" value="Thioredoxin-like"/>
    <property type="match status" value="1"/>
</dbReference>
<dbReference type="GO" id="GO:0016209">
    <property type="term" value="F:antioxidant activity"/>
    <property type="evidence" value="ECO:0007669"/>
    <property type="project" value="InterPro"/>
</dbReference>
<reference evidence="3 4" key="1">
    <citation type="submission" date="2019-10" db="EMBL/GenBank/DDBJ databases">
        <authorList>
            <person name="Dong K."/>
        </authorList>
    </citation>
    <scope>NUCLEOTIDE SEQUENCE [LARGE SCALE GENOMIC DNA]</scope>
    <source>
        <strain evidence="4">dk4302</strain>
    </source>
</reference>
<feature type="domain" description="Thioredoxin" evidence="2">
    <location>
        <begin position="57"/>
        <end position="197"/>
    </location>
</feature>
<proteinExistence type="predicted"/>
<dbReference type="PANTHER" id="PTHR42852:SF17">
    <property type="entry name" value="THIOREDOXIN-LIKE PROTEIN HI_1115"/>
    <property type="match status" value="1"/>
</dbReference>
<dbReference type="EMBL" id="CP045652">
    <property type="protein sequence ID" value="QGA27141.1"/>
    <property type="molecule type" value="Genomic_DNA"/>
</dbReference>
<dbReference type="PANTHER" id="PTHR42852">
    <property type="entry name" value="THIOL:DISULFIDE INTERCHANGE PROTEIN DSBE"/>
    <property type="match status" value="1"/>
</dbReference>
<dbReference type="Pfam" id="PF00578">
    <property type="entry name" value="AhpC-TSA"/>
    <property type="match status" value="1"/>
</dbReference>
<keyword evidence="1" id="KW-0676">Redox-active center</keyword>
<evidence type="ECO:0000313" key="3">
    <source>
        <dbReference type="EMBL" id="QGA27141.1"/>
    </source>
</evidence>
<evidence type="ECO:0000259" key="2">
    <source>
        <dbReference type="PROSITE" id="PS51352"/>
    </source>
</evidence>
<dbReference type="InterPro" id="IPR013766">
    <property type="entry name" value="Thioredoxin_domain"/>
</dbReference>
<protein>
    <submittedName>
        <fullName evidence="3">Redoxin domain-containing protein</fullName>
    </submittedName>
</protein>
<dbReference type="CDD" id="cd02966">
    <property type="entry name" value="TlpA_like_family"/>
    <property type="match status" value="1"/>
</dbReference>
<sequence>MSTPESNKFISFLREHGFSLVLGLVIVLLIVSPDAKAWALRQIMKTGIFNAKIEEQASDLKQIHDFSYSDEQGNVFSTERLRGKVVFINFWASWCPPCRAEFPSIQTLYERFKDHPQVEFIMINQDDDVAVGKNYLQNEGLTVPIHRLNGPLSHEIYTGSLPTTLIFAKDGSIRFKHEGFANYASSNFMEQIESLIKKD</sequence>
<dbReference type="InterPro" id="IPR036249">
    <property type="entry name" value="Thioredoxin-like_sf"/>
</dbReference>
<dbReference type="Proteomes" id="UP000326921">
    <property type="component" value="Chromosome"/>
</dbReference>
<dbReference type="RefSeq" id="WP_153511982.1">
    <property type="nucleotide sequence ID" value="NZ_CP045652.1"/>
</dbReference>
<gene>
    <name evidence="3" type="ORF">GFH32_12800</name>
</gene>
<dbReference type="KEGG" id="sphe:GFH32_12800"/>
<dbReference type="InterPro" id="IPR050553">
    <property type="entry name" value="Thioredoxin_ResA/DsbE_sf"/>
</dbReference>
<evidence type="ECO:0000313" key="4">
    <source>
        <dbReference type="Proteomes" id="UP000326921"/>
    </source>
</evidence>
<dbReference type="PROSITE" id="PS00194">
    <property type="entry name" value="THIOREDOXIN_1"/>
    <property type="match status" value="1"/>
</dbReference>
<dbReference type="InterPro" id="IPR000866">
    <property type="entry name" value="AhpC/TSA"/>
</dbReference>
<dbReference type="GO" id="GO:0016491">
    <property type="term" value="F:oxidoreductase activity"/>
    <property type="evidence" value="ECO:0007669"/>
    <property type="project" value="InterPro"/>
</dbReference>
<dbReference type="PROSITE" id="PS51352">
    <property type="entry name" value="THIOREDOXIN_2"/>
    <property type="match status" value="1"/>
</dbReference>
<dbReference type="AlphaFoldDB" id="A0A5Q0QDY2"/>
<dbReference type="Gene3D" id="3.40.30.10">
    <property type="entry name" value="Glutaredoxin"/>
    <property type="match status" value="1"/>
</dbReference>